<gene>
    <name evidence="7" type="ORF">EWB00_007592</name>
</gene>
<dbReference type="GO" id="GO:0005783">
    <property type="term" value="C:endoplasmic reticulum"/>
    <property type="evidence" value="ECO:0007669"/>
    <property type="project" value="UniProtKB-SubCell"/>
</dbReference>
<dbReference type="SUPFAM" id="SSF64356">
    <property type="entry name" value="SNARE-like"/>
    <property type="match status" value="1"/>
</dbReference>
<dbReference type="Gene3D" id="3.30.450.70">
    <property type="match status" value="1"/>
</dbReference>
<dbReference type="InterPro" id="IPR011012">
    <property type="entry name" value="Longin-like_dom_sf"/>
</dbReference>
<dbReference type="OrthoDB" id="246406at2759"/>
<comment type="subcellular location">
    <subcellularLocation>
        <location evidence="6">Endoplasmic reticulum</location>
    </subcellularLocation>
    <subcellularLocation>
        <location evidence="6">Golgi apparatus</location>
        <location evidence="6">cis-Golgi network</location>
    </subcellularLocation>
</comment>
<comment type="similarity">
    <text evidence="5">Belongs to the TRAPP small subunits family. BET5 subfamily.</text>
</comment>
<name>A0A4Z2CTL7_SCHJA</name>
<keyword evidence="3 6" id="KW-0931">ER-Golgi transport</keyword>
<dbReference type="GO" id="GO:0030008">
    <property type="term" value="C:TRAPP complex"/>
    <property type="evidence" value="ECO:0007669"/>
    <property type="project" value="UniProtKB-UniRule"/>
</dbReference>
<sequence length="175" mass="20669">MDKETAKFISTPYSDIGYWRLLFELDCILGAFKCMTVYNLYIYGKNGDNLYYHEWAKTKQSEYPSDDHLKLMRGMLIGLKGFCRKISPLDYEINRFSYVTNTYRLHFYETPTLMRIVLITDNSCTPMHEELEGIFQIYTKYVSQNPLIKLEGPIKSQIFSEKVDQYVQSLPVFNK</sequence>
<reference evidence="7 8" key="1">
    <citation type="submission" date="2019-03" db="EMBL/GenBank/DDBJ databases">
        <title>An improved genome assembly of the fluke Schistosoma japonicum.</title>
        <authorList>
            <person name="Hu W."/>
            <person name="Luo F."/>
            <person name="Yin M."/>
            <person name="Mo X."/>
            <person name="Sun C."/>
            <person name="Wu Q."/>
            <person name="Zhu B."/>
            <person name="Xiang M."/>
            <person name="Wang J."/>
            <person name="Wang Y."/>
            <person name="Zhang T."/>
            <person name="Xu B."/>
            <person name="Zheng H."/>
            <person name="Feng Z."/>
        </authorList>
    </citation>
    <scope>NUCLEOTIDE SEQUENCE [LARGE SCALE GENOMIC DNA]</scope>
    <source>
        <strain evidence="7">HuSjv2</strain>
        <tissue evidence="7">Worms</tissue>
    </source>
</reference>
<dbReference type="AlphaFoldDB" id="A0A4Z2CTL7"/>
<dbReference type="InterPro" id="IPR007233">
    <property type="entry name" value="TRAPPC"/>
</dbReference>
<keyword evidence="8" id="KW-1185">Reference proteome</keyword>
<evidence type="ECO:0000256" key="6">
    <source>
        <dbReference type="RuleBase" id="RU366065"/>
    </source>
</evidence>
<keyword evidence="2 6" id="KW-0256">Endoplasmic reticulum</keyword>
<proteinExistence type="inferred from homology"/>
<organism evidence="7 8">
    <name type="scientific">Schistosoma japonicum</name>
    <name type="common">Blood fluke</name>
    <dbReference type="NCBI Taxonomy" id="6182"/>
    <lineage>
        <taxon>Eukaryota</taxon>
        <taxon>Metazoa</taxon>
        <taxon>Spiralia</taxon>
        <taxon>Lophotrochozoa</taxon>
        <taxon>Platyhelminthes</taxon>
        <taxon>Trematoda</taxon>
        <taxon>Digenea</taxon>
        <taxon>Strigeidida</taxon>
        <taxon>Schistosomatoidea</taxon>
        <taxon>Schistosomatidae</taxon>
        <taxon>Schistosoma</taxon>
    </lineage>
</organism>
<evidence type="ECO:0000313" key="8">
    <source>
        <dbReference type="Proteomes" id="UP000311919"/>
    </source>
</evidence>
<dbReference type="CDD" id="cd14855">
    <property type="entry name" value="TRAPPC1_MUM2"/>
    <property type="match status" value="1"/>
</dbReference>
<dbReference type="GO" id="GO:0005794">
    <property type="term" value="C:Golgi apparatus"/>
    <property type="evidence" value="ECO:0007669"/>
    <property type="project" value="UniProtKB-SubCell"/>
</dbReference>
<dbReference type="PANTHER" id="PTHR23249">
    <property type="entry name" value="TRAFFICKING PROTEIN PARTICLE COMPLEX SUBUNIT"/>
    <property type="match status" value="1"/>
</dbReference>
<dbReference type="GO" id="GO:0006888">
    <property type="term" value="P:endoplasmic reticulum to Golgi vesicle-mediated transport"/>
    <property type="evidence" value="ECO:0007669"/>
    <property type="project" value="UniProtKB-UniRule"/>
</dbReference>
<evidence type="ECO:0000256" key="5">
    <source>
        <dbReference type="ARBA" id="ARBA00038167"/>
    </source>
</evidence>
<dbReference type="Pfam" id="PF04099">
    <property type="entry name" value="Sybindin"/>
    <property type="match status" value="1"/>
</dbReference>
<dbReference type="PANTHER" id="PTHR23249:SF16">
    <property type="entry name" value="TRAFFICKING PROTEIN PARTICLE COMPLEX SUBUNIT 1"/>
    <property type="match status" value="1"/>
</dbReference>
<protein>
    <recommendedName>
        <fullName evidence="6">Trafficking protein particle complex subunit</fullName>
    </recommendedName>
</protein>
<keyword evidence="4 6" id="KW-0333">Golgi apparatus</keyword>
<comment type="caution">
    <text evidence="7">The sequence shown here is derived from an EMBL/GenBank/DDBJ whole genome shotgun (WGS) entry which is preliminary data.</text>
</comment>
<evidence type="ECO:0000256" key="3">
    <source>
        <dbReference type="ARBA" id="ARBA00022892"/>
    </source>
</evidence>
<keyword evidence="1 6" id="KW-0813">Transport</keyword>
<evidence type="ECO:0000313" key="7">
    <source>
        <dbReference type="EMBL" id="TNN07607.1"/>
    </source>
</evidence>
<evidence type="ECO:0000256" key="1">
    <source>
        <dbReference type="ARBA" id="ARBA00022448"/>
    </source>
</evidence>
<dbReference type="EMBL" id="SKCS01000425">
    <property type="protein sequence ID" value="TNN07607.1"/>
    <property type="molecule type" value="Genomic_DNA"/>
</dbReference>
<dbReference type="SMART" id="SM01399">
    <property type="entry name" value="Sybindin"/>
    <property type="match status" value="1"/>
</dbReference>
<dbReference type="STRING" id="6182.A0A4Z2CTL7"/>
<evidence type="ECO:0000256" key="2">
    <source>
        <dbReference type="ARBA" id="ARBA00022824"/>
    </source>
</evidence>
<evidence type="ECO:0000256" key="4">
    <source>
        <dbReference type="ARBA" id="ARBA00023034"/>
    </source>
</evidence>
<accession>A0A4Z2CTL7</accession>
<comment type="subunit">
    <text evidence="6">Part of the multisubunit transport protein particle (TRAPP) complex.</text>
</comment>
<dbReference type="Proteomes" id="UP000311919">
    <property type="component" value="Unassembled WGS sequence"/>
</dbReference>